<comment type="function">
    <text evidence="8">Catalyzes the condensation of pantoate with beta-alanine in an ATP-dependent reaction via a pantoyl-adenylate intermediate.</text>
</comment>
<comment type="catalytic activity">
    <reaction evidence="7 8">
        <text>(R)-pantoate + beta-alanine + ATP = (R)-pantothenate + AMP + diphosphate + H(+)</text>
        <dbReference type="Rhea" id="RHEA:10912"/>
        <dbReference type="ChEBI" id="CHEBI:15378"/>
        <dbReference type="ChEBI" id="CHEBI:15980"/>
        <dbReference type="ChEBI" id="CHEBI:29032"/>
        <dbReference type="ChEBI" id="CHEBI:30616"/>
        <dbReference type="ChEBI" id="CHEBI:33019"/>
        <dbReference type="ChEBI" id="CHEBI:57966"/>
        <dbReference type="ChEBI" id="CHEBI:456215"/>
        <dbReference type="EC" id="6.3.2.1"/>
    </reaction>
</comment>
<evidence type="ECO:0000313" key="10">
    <source>
        <dbReference type="Proteomes" id="UP000075787"/>
    </source>
</evidence>
<dbReference type="GO" id="GO:0004592">
    <property type="term" value="F:pantoate-beta-alanine ligase activity"/>
    <property type="evidence" value="ECO:0007669"/>
    <property type="project" value="UniProtKB-UniRule"/>
</dbReference>
<proteinExistence type="inferred from homology"/>
<dbReference type="EMBL" id="LPZR01000025">
    <property type="protein sequence ID" value="KYO57346.1"/>
    <property type="molecule type" value="Genomic_DNA"/>
</dbReference>
<evidence type="ECO:0000256" key="2">
    <source>
        <dbReference type="ARBA" id="ARBA00009256"/>
    </source>
</evidence>
<feature type="binding site" evidence="8">
    <location>
        <position position="74"/>
    </location>
    <ligand>
        <name>beta-alanine</name>
        <dbReference type="ChEBI" id="CHEBI:57966"/>
    </ligand>
</feature>
<dbReference type="GO" id="GO:0015940">
    <property type="term" value="P:pantothenate biosynthetic process"/>
    <property type="evidence" value="ECO:0007669"/>
    <property type="project" value="UniProtKB-UniRule"/>
</dbReference>
<dbReference type="NCBIfam" id="TIGR00018">
    <property type="entry name" value="panC"/>
    <property type="match status" value="1"/>
</dbReference>
<sequence>MSSPSLAAASNPAVDIVRDRADLRGRVLRWRAQGARIALVPTMGALHDGHLSLIDIARARADRVVVSIFVNPTQFAPGEDFDRYPRDEAGDLARLAERGVDLAWMPAVGDMYRPDAATTVHVDRLTQGLCGPWRPGHFDGMATVVAKLLIGCGPDVAVFGEKDWQQLQVIRRMVTDLDIPVEIVGAPTSREPSGLARSSRNVYLDARERPAAEALNGVLHETAAAILAAAADDGDAVAGALTRGRARLTDLGYGRVEYLDLVDAETLAPLDRAPVPGRPARLLVAARLGSTRLIDNIPVETRTTA</sequence>
<dbReference type="InterPro" id="IPR004821">
    <property type="entry name" value="Cyt_trans-like"/>
</dbReference>
<keyword evidence="6 8" id="KW-0067">ATP-binding</keyword>
<feature type="binding site" evidence="8">
    <location>
        <position position="74"/>
    </location>
    <ligand>
        <name>(R)-pantoate</name>
        <dbReference type="ChEBI" id="CHEBI:15980"/>
    </ligand>
</feature>
<evidence type="ECO:0000256" key="4">
    <source>
        <dbReference type="ARBA" id="ARBA00022655"/>
    </source>
</evidence>
<dbReference type="CDD" id="cd00560">
    <property type="entry name" value="PanC"/>
    <property type="match status" value="1"/>
</dbReference>
<dbReference type="GeneID" id="97240300"/>
<dbReference type="InterPro" id="IPR003721">
    <property type="entry name" value="Pantoate_ligase"/>
</dbReference>
<dbReference type="EC" id="6.3.2.1" evidence="8"/>
<dbReference type="Gene3D" id="3.40.50.620">
    <property type="entry name" value="HUPs"/>
    <property type="match status" value="1"/>
</dbReference>
<dbReference type="GO" id="GO:0005524">
    <property type="term" value="F:ATP binding"/>
    <property type="evidence" value="ECO:0007669"/>
    <property type="project" value="UniProtKB-KW"/>
</dbReference>
<evidence type="ECO:0000256" key="5">
    <source>
        <dbReference type="ARBA" id="ARBA00022741"/>
    </source>
</evidence>
<dbReference type="InterPro" id="IPR014729">
    <property type="entry name" value="Rossmann-like_a/b/a_fold"/>
</dbReference>
<dbReference type="GO" id="GO:0005829">
    <property type="term" value="C:cytosol"/>
    <property type="evidence" value="ECO:0007669"/>
    <property type="project" value="TreeGrafter"/>
</dbReference>
<evidence type="ECO:0000256" key="7">
    <source>
        <dbReference type="ARBA" id="ARBA00048258"/>
    </source>
</evidence>
<dbReference type="HAMAP" id="MF_00158">
    <property type="entry name" value="PanC"/>
    <property type="match status" value="1"/>
</dbReference>
<dbReference type="Proteomes" id="UP000075787">
    <property type="component" value="Unassembled WGS sequence"/>
</dbReference>
<reference evidence="9 10" key="1">
    <citation type="submission" date="2015-12" db="EMBL/GenBank/DDBJ databases">
        <title>Genome sequence of Tistrella mobilis MCCC 1A02139.</title>
        <authorList>
            <person name="Lu L."/>
            <person name="Lai Q."/>
            <person name="Shao Z."/>
            <person name="Qian P."/>
        </authorList>
    </citation>
    <scope>NUCLEOTIDE SEQUENCE [LARGE SCALE GENOMIC DNA]</scope>
    <source>
        <strain evidence="9 10">MCCC 1A02139</strain>
    </source>
</reference>
<comment type="pathway">
    <text evidence="1 8">Cofactor biosynthesis; (R)-pantothenate biosynthesis; (R)-pantothenate from (R)-pantoate and beta-alanine: step 1/1.</text>
</comment>
<keyword evidence="5 8" id="KW-0547">Nucleotide-binding</keyword>
<evidence type="ECO:0000256" key="6">
    <source>
        <dbReference type="ARBA" id="ARBA00022840"/>
    </source>
</evidence>
<name>A0A162LVL2_9PROT</name>
<comment type="subcellular location">
    <subcellularLocation>
        <location evidence="8">Cytoplasm</location>
    </subcellularLocation>
</comment>
<feature type="active site" description="Proton donor" evidence="8">
    <location>
        <position position="50"/>
    </location>
</feature>
<dbReference type="Pfam" id="PF02569">
    <property type="entry name" value="Pantoate_ligase"/>
    <property type="match status" value="1"/>
</dbReference>
<dbReference type="UniPathway" id="UPA00028">
    <property type="reaction ID" value="UER00005"/>
</dbReference>
<evidence type="ECO:0000256" key="3">
    <source>
        <dbReference type="ARBA" id="ARBA00022598"/>
    </source>
</evidence>
<feature type="binding site" evidence="8">
    <location>
        <begin position="43"/>
        <end position="50"/>
    </location>
    <ligand>
        <name>ATP</name>
        <dbReference type="ChEBI" id="CHEBI:30616"/>
    </ligand>
</feature>
<dbReference type="SUPFAM" id="SSF52374">
    <property type="entry name" value="Nucleotidylyl transferase"/>
    <property type="match status" value="1"/>
</dbReference>
<dbReference type="PANTHER" id="PTHR21299:SF1">
    <property type="entry name" value="PANTOATE--BETA-ALANINE LIGASE"/>
    <property type="match status" value="1"/>
</dbReference>
<dbReference type="InterPro" id="IPR042176">
    <property type="entry name" value="Pantoate_ligase_C"/>
</dbReference>
<feature type="binding site" evidence="8">
    <location>
        <position position="166"/>
    </location>
    <ligand>
        <name>(R)-pantoate</name>
        <dbReference type="ChEBI" id="CHEBI:15980"/>
    </ligand>
</feature>
<keyword evidence="8" id="KW-0963">Cytoplasm</keyword>
<feature type="binding site" evidence="8">
    <location>
        <begin position="160"/>
        <end position="163"/>
    </location>
    <ligand>
        <name>ATP</name>
        <dbReference type="ChEBI" id="CHEBI:30616"/>
    </ligand>
</feature>
<dbReference type="RefSeq" id="WP_062761567.1">
    <property type="nucleotide sequence ID" value="NZ_CP121045.1"/>
</dbReference>
<accession>A0A162LVL2</accession>
<evidence type="ECO:0000256" key="1">
    <source>
        <dbReference type="ARBA" id="ARBA00004990"/>
    </source>
</evidence>
<keyword evidence="4 8" id="KW-0566">Pantothenate biosynthesis</keyword>
<organism evidence="9 10">
    <name type="scientific">Tistrella mobilis</name>
    <dbReference type="NCBI Taxonomy" id="171437"/>
    <lineage>
        <taxon>Bacteria</taxon>
        <taxon>Pseudomonadati</taxon>
        <taxon>Pseudomonadota</taxon>
        <taxon>Alphaproteobacteria</taxon>
        <taxon>Geminicoccales</taxon>
        <taxon>Geminicoccaceae</taxon>
        <taxon>Tistrella</taxon>
    </lineage>
</organism>
<comment type="subunit">
    <text evidence="8">Homodimer.</text>
</comment>
<comment type="caution">
    <text evidence="9">The sequence shown here is derived from an EMBL/GenBank/DDBJ whole genome shotgun (WGS) entry which is preliminary data.</text>
</comment>
<dbReference type="AlphaFoldDB" id="A0A162LVL2"/>
<dbReference type="PANTHER" id="PTHR21299">
    <property type="entry name" value="CYTIDYLATE KINASE/PANTOATE-BETA-ALANINE LIGASE"/>
    <property type="match status" value="1"/>
</dbReference>
<dbReference type="NCBIfam" id="TIGR00125">
    <property type="entry name" value="cyt_tran_rel"/>
    <property type="match status" value="1"/>
</dbReference>
<evidence type="ECO:0000313" key="9">
    <source>
        <dbReference type="EMBL" id="KYO57346.1"/>
    </source>
</evidence>
<comment type="miscellaneous">
    <text evidence="8">The reaction proceeds by a bi uni uni bi ping pong mechanism.</text>
</comment>
<gene>
    <name evidence="8" type="primary">panC</name>
    <name evidence="9" type="ORF">AUP44_20335</name>
</gene>
<comment type="similarity">
    <text evidence="2 8">Belongs to the pantothenate synthetase family.</text>
</comment>
<feature type="binding site" evidence="8">
    <location>
        <begin position="197"/>
        <end position="200"/>
    </location>
    <ligand>
        <name>ATP</name>
        <dbReference type="ChEBI" id="CHEBI:30616"/>
    </ligand>
</feature>
<keyword evidence="3 8" id="KW-0436">Ligase</keyword>
<dbReference type="Gene3D" id="3.30.1300.10">
    <property type="entry name" value="Pantoate-beta-alanine ligase, C-terminal domain"/>
    <property type="match status" value="1"/>
</dbReference>
<evidence type="ECO:0000256" key="8">
    <source>
        <dbReference type="HAMAP-Rule" id="MF_00158"/>
    </source>
</evidence>
<comment type="caution">
    <text evidence="8">Lacks conserved residue(s) required for the propagation of feature annotation.</text>
</comment>
<protein>
    <recommendedName>
        <fullName evidence="8">Pantothenate synthetase</fullName>
        <shortName evidence="8">PS</shortName>
        <ecNumber evidence="8">6.3.2.1</ecNumber>
    </recommendedName>
    <alternativeName>
        <fullName evidence="8">Pantoate--beta-alanine ligase</fullName>
    </alternativeName>
    <alternativeName>
        <fullName evidence="8">Pantoate-activating enzyme</fullName>
    </alternativeName>
</protein>